<organism evidence="3 4">
    <name type="scientific">Intestinibaculum porci</name>
    <dbReference type="NCBI Taxonomy" id="2487118"/>
    <lineage>
        <taxon>Bacteria</taxon>
        <taxon>Bacillati</taxon>
        <taxon>Bacillota</taxon>
        <taxon>Erysipelotrichia</taxon>
        <taxon>Erysipelotrichales</taxon>
        <taxon>Erysipelotrichaceae</taxon>
        <taxon>Intestinibaculum</taxon>
    </lineage>
</organism>
<dbReference type="KEGG" id="ebm:SG0102_02430"/>
<dbReference type="EMBL" id="AP019309">
    <property type="protein sequence ID" value="BBH25309.1"/>
    <property type="molecule type" value="Genomic_DNA"/>
</dbReference>
<feature type="region of interest" description="Disordered" evidence="1">
    <location>
        <begin position="131"/>
        <end position="182"/>
    </location>
</feature>
<dbReference type="InParanoid" id="A0A3G9JQH7"/>
<keyword evidence="2" id="KW-0732">Signal</keyword>
<feature type="signal peptide" evidence="2">
    <location>
        <begin position="1"/>
        <end position="24"/>
    </location>
</feature>
<protein>
    <recommendedName>
        <fullName evidence="5">Streptococcal pilin isopeptide linker domain-containing protein</fullName>
    </recommendedName>
</protein>
<evidence type="ECO:0000256" key="2">
    <source>
        <dbReference type="SAM" id="SignalP"/>
    </source>
</evidence>
<feature type="compositionally biased region" description="Basic residues" evidence="1">
    <location>
        <begin position="166"/>
        <end position="179"/>
    </location>
</feature>
<dbReference type="AlphaFoldDB" id="A0A3G9JQH7"/>
<evidence type="ECO:0000313" key="4">
    <source>
        <dbReference type="Proteomes" id="UP000268059"/>
    </source>
</evidence>
<proteinExistence type="predicted"/>
<evidence type="ECO:0000313" key="3">
    <source>
        <dbReference type="EMBL" id="BBH25309.1"/>
    </source>
</evidence>
<dbReference type="RefSeq" id="WP_125118265.1">
    <property type="nucleotide sequence ID" value="NZ_AP019309.1"/>
</dbReference>
<dbReference type="OrthoDB" id="10010413at2"/>
<gene>
    <name evidence="3" type="ORF">SG0102_02430</name>
</gene>
<evidence type="ECO:0000256" key="1">
    <source>
        <dbReference type="SAM" id="MobiDB-lite"/>
    </source>
</evidence>
<sequence length="216" mass="23685">MRFIRNAVFACIAGMCLMCAPVHAETPSLEVNIPVTCSDKNAHTFTISSNDAPLPEKTEMTLNNSQGNFTVILSEPKNYHYAITDDQKDTYEVSVLVTTDKSGKLSSELTATKDGKYKKDIIYSYDGSKPEELGKKTSTKKPEPVKKKKTSVINDGSMLEELGKKTPTRKPKPVKKKKTSVVNTGDPTEIAKWCAGLGISAVLAITLLKKVKNNEK</sequence>
<feature type="chain" id="PRO_5018318281" description="Streptococcal pilin isopeptide linker domain-containing protein" evidence="2">
    <location>
        <begin position="25"/>
        <end position="216"/>
    </location>
</feature>
<reference evidence="3 4" key="1">
    <citation type="submission" date="2018-11" db="EMBL/GenBank/DDBJ databases">
        <title>Novel Erysipelotrichaceae bacterium isolated from small intestine of a swine.</title>
        <authorList>
            <person name="Kim J.S."/>
            <person name="Choe H."/>
            <person name="Lee Y.R."/>
            <person name="Kim K.M."/>
            <person name="Park D.S."/>
        </authorList>
    </citation>
    <scope>NUCLEOTIDE SEQUENCE [LARGE SCALE GENOMIC DNA]</scope>
    <source>
        <strain evidence="3 4">SG0102</strain>
    </source>
</reference>
<keyword evidence="4" id="KW-1185">Reference proteome</keyword>
<accession>A0A3G9JQH7</accession>
<feature type="compositionally biased region" description="Basic and acidic residues" evidence="1">
    <location>
        <begin position="131"/>
        <end position="145"/>
    </location>
</feature>
<dbReference type="Proteomes" id="UP000268059">
    <property type="component" value="Chromosome"/>
</dbReference>
<evidence type="ECO:0008006" key="5">
    <source>
        <dbReference type="Google" id="ProtNLM"/>
    </source>
</evidence>
<name>A0A3G9JQH7_9FIRM</name>